<dbReference type="FunFam" id="2.60.40.10:FF:000155">
    <property type="entry name" value="complement C3 isoform X1"/>
    <property type="match status" value="1"/>
</dbReference>
<dbReference type="SUPFAM" id="SSF81296">
    <property type="entry name" value="E set domains"/>
    <property type="match status" value="1"/>
</dbReference>
<dbReference type="CDD" id="cd02897">
    <property type="entry name" value="A2M_2"/>
    <property type="match status" value="1"/>
</dbReference>
<dbReference type="InterPro" id="IPR001599">
    <property type="entry name" value="Macroglobln_a2"/>
</dbReference>
<accession>A0AAV4ATL3</accession>
<protein>
    <submittedName>
        <fullName evidence="10">Alpha-2-macroglobulin</fullName>
    </submittedName>
</protein>
<dbReference type="SUPFAM" id="SSF49410">
    <property type="entry name" value="Alpha-macroglobulin receptor domain"/>
    <property type="match status" value="1"/>
</dbReference>
<feature type="domain" description="Alpha-2-macroglobulin" evidence="8">
    <location>
        <begin position="1"/>
        <end position="55"/>
    </location>
</feature>
<dbReference type="Gene3D" id="2.60.120.1540">
    <property type="match status" value="1"/>
</dbReference>
<proteinExistence type="inferred from homology"/>
<evidence type="ECO:0000256" key="1">
    <source>
        <dbReference type="ARBA" id="ARBA00010952"/>
    </source>
</evidence>
<dbReference type="InterPro" id="IPR019742">
    <property type="entry name" value="MacrogloblnA2_CS"/>
</dbReference>
<dbReference type="SUPFAM" id="SSF48239">
    <property type="entry name" value="Terpenoid cyclases/Protein prenyltransferases"/>
    <property type="match status" value="1"/>
</dbReference>
<dbReference type="Pfam" id="PF00207">
    <property type="entry name" value="A2M"/>
    <property type="match status" value="1"/>
</dbReference>
<dbReference type="InterPro" id="IPR041813">
    <property type="entry name" value="A2M_TED"/>
</dbReference>
<dbReference type="InterPro" id="IPR011626">
    <property type="entry name" value="Alpha-macroglobulin_TED"/>
</dbReference>
<evidence type="ECO:0000259" key="8">
    <source>
        <dbReference type="SMART" id="SM01360"/>
    </source>
</evidence>
<evidence type="ECO:0000256" key="7">
    <source>
        <dbReference type="ARBA" id="ARBA00023180"/>
    </source>
</evidence>
<dbReference type="Gene3D" id="2.60.40.690">
    <property type="entry name" value="Alpha-macroglobulin, receptor-binding domain"/>
    <property type="match status" value="1"/>
</dbReference>
<evidence type="ECO:0000256" key="3">
    <source>
        <dbReference type="ARBA" id="ARBA00022729"/>
    </source>
</evidence>
<gene>
    <name evidence="10" type="ORF">PoB_003716200</name>
</gene>
<dbReference type="SMART" id="SM01419">
    <property type="entry name" value="Thiol-ester_cl"/>
    <property type="match status" value="1"/>
</dbReference>
<dbReference type="PROSITE" id="PS00477">
    <property type="entry name" value="ALPHA_2_MACROGLOBULIN"/>
    <property type="match status" value="1"/>
</dbReference>
<dbReference type="PANTHER" id="PTHR11412:SF136">
    <property type="entry name" value="CD109 ANTIGEN"/>
    <property type="match status" value="1"/>
</dbReference>
<dbReference type="Pfam" id="PF07678">
    <property type="entry name" value="TED_complement"/>
    <property type="match status" value="1"/>
</dbReference>
<dbReference type="InterPro" id="IPR050473">
    <property type="entry name" value="A2M/Complement_sys"/>
</dbReference>
<dbReference type="InterPro" id="IPR013783">
    <property type="entry name" value="Ig-like_fold"/>
</dbReference>
<dbReference type="GO" id="GO:0004867">
    <property type="term" value="F:serine-type endopeptidase inhibitor activity"/>
    <property type="evidence" value="ECO:0007669"/>
    <property type="project" value="UniProtKB-KW"/>
</dbReference>
<evidence type="ECO:0000259" key="9">
    <source>
        <dbReference type="SMART" id="SM01361"/>
    </source>
</evidence>
<evidence type="ECO:0000313" key="10">
    <source>
        <dbReference type="EMBL" id="GFO10657.1"/>
    </source>
</evidence>
<dbReference type="SMART" id="SM01360">
    <property type="entry name" value="A2M"/>
    <property type="match status" value="1"/>
</dbReference>
<comment type="similarity">
    <text evidence="1">Belongs to the protease inhibitor I39 (alpha-2-macroglobulin) family.</text>
</comment>
<keyword evidence="2" id="KW-0646">Protease inhibitor</keyword>
<evidence type="ECO:0000256" key="6">
    <source>
        <dbReference type="ARBA" id="ARBA00023157"/>
    </source>
</evidence>
<keyword evidence="5" id="KW-0882">Thioester bond</keyword>
<dbReference type="PANTHER" id="PTHR11412">
    <property type="entry name" value="MACROGLOBULIN / COMPLEMENT"/>
    <property type="match status" value="1"/>
</dbReference>
<dbReference type="Gene3D" id="1.50.10.20">
    <property type="match status" value="1"/>
</dbReference>
<dbReference type="SMART" id="SM01361">
    <property type="entry name" value="A2M_recep"/>
    <property type="match status" value="1"/>
</dbReference>
<dbReference type="Proteomes" id="UP000735302">
    <property type="component" value="Unassembled WGS sequence"/>
</dbReference>
<dbReference type="InterPro" id="IPR014756">
    <property type="entry name" value="Ig_E-set"/>
</dbReference>
<evidence type="ECO:0000256" key="2">
    <source>
        <dbReference type="ARBA" id="ARBA00022690"/>
    </source>
</evidence>
<dbReference type="GO" id="GO:0005615">
    <property type="term" value="C:extracellular space"/>
    <property type="evidence" value="ECO:0007669"/>
    <property type="project" value="InterPro"/>
</dbReference>
<dbReference type="InterPro" id="IPR009048">
    <property type="entry name" value="A-macroglobulin_rcpt-bd"/>
</dbReference>
<dbReference type="FunFam" id="1.50.10.20:FF:000001">
    <property type="entry name" value="CD109 isoform 1"/>
    <property type="match status" value="1"/>
</dbReference>
<evidence type="ECO:0000256" key="5">
    <source>
        <dbReference type="ARBA" id="ARBA00022966"/>
    </source>
</evidence>
<dbReference type="Gene3D" id="2.60.40.10">
    <property type="entry name" value="Immunoglobulins"/>
    <property type="match status" value="1"/>
</dbReference>
<dbReference type="AlphaFoldDB" id="A0AAV4ATL3"/>
<reference evidence="10 11" key="1">
    <citation type="journal article" date="2021" name="Elife">
        <title>Chloroplast acquisition without the gene transfer in kleptoplastic sea slugs, Plakobranchus ocellatus.</title>
        <authorList>
            <person name="Maeda T."/>
            <person name="Takahashi S."/>
            <person name="Yoshida T."/>
            <person name="Shimamura S."/>
            <person name="Takaki Y."/>
            <person name="Nagai Y."/>
            <person name="Toyoda A."/>
            <person name="Suzuki Y."/>
            <person name="Arimoto A."/>
            <person name="Ishii H."/>
            <person name="Satoh N."/>
            <person name="Nishiyama T."/>
            <person name="Hasebe M."/>
            <person name="Maruyama T."/>
            <person name="Minagawa J."/>
            <person name="Obokata J."/>
            <person name="Shigenobu S."/>
        </authorList>
    </citation>
    <scope>NUCLEOTIDE SEQUENCE [LARGE SCALE GENOMIC DNA]</scope>
</reference>
<feature type="domain" description="Alpha-macroglobulin receptor-binding" evidence="9">
    <location>
        <begin position="565"/>
        <end position="649"/>
    </location>
</feature>
<keyword evidence="3" id="KW-0732">Signal</keyword>
<keyword evidence="7" id="KW-0325">Glycoprotein</keyword>
<dbReference type="InterPro" id="IPR047565">
    <property type="entry name" value="Alpha-macroglob_thiol-ester_cl"/>
</dbReference>
<keyword evidence="11" id="KW-1185">Reference proteome</keyword>
<dbReference type="InterPro" id="IPR036595">
    <property type="entry name" value="A-macroglobulin_rcpt-bd_sf"/>
</dbReference>
<organism evidence="10 11">
    <name type="scientific">Plakobranchus ocellatus</name>
    <dbReference type="NCBI Taxonomy" id="259542"/>
    <lineage>
        <taxon>Eukaryota</taxon>
        <taxon>Metazoa</taxon>
        <taxon>Spiralia</taxon>
        <taxon>Lophotrochozoa</taxon>
        <taxon>Mollusca</taxon>
        <taxon>Gastropoda</taxon>
        <taxon>Heterobranchia</taxon>
        <taxon>Euthyneura</taxon>
        <taxon>Panpulmonata</taxon>
        <taxon>Sacoglossa</taxon>
        <taxon>Placobranchoidea</taxon>
        <taxon>Plakobranchidae</taxon>
        <taxon>Plakobranchus</taxon>
    </lineage>
</organism>
<dbReference type="InterPro" id="IPR008930">
    <property type="entry name" value="Terpenoid_cyclase/PrenylTrfase"/>
</dbReference>
<dbReference type="EMBL" id="BLXT01004186">
    <property type="protein sequence ID" value="GFO10657.1"/>
    <property type="molecule type" value="Genomic_DNA"/>
</dbReference>
<keyword evidence="4" id="KW-0722">Serine protease inhibitor</keyword>
<sequence length="670" mass="73939">MSGLGIAPTQAHLTVFKPFFVSLNLPYSVTRGEHLALQANVFNYLQQDVTVRVTLAKSSEFFNIFIGANKLETWRQEEVYQDIMVAAGEAKSVYFPIIPSELGRINLEVKAQSTVAADAVRRQLLVEAEGVPKEYNVPVLIDLTDGRNSFSETVNLTLPATTVRGSELVRVSAVGDLMGPTLAGLDSLLRMPTGCGEQTMLSLAPNVYVIDYLKSANQLTVEIETKALDFTESGYQRELTYKHKDGSFSAFGERDDSGSMWLTAFVTRVFHQAKSHIFVDDNVIIRAIDWMISHQATNGSFPEPGRVIHKGMQGEAAGGLGLTCFVYISLLENQDLYTAGASKATFEKAKARALTYLETQVATTTDVYILAMASYAFQLAKSSQAQNILDRLEALAVKEGNMRYWHKPEAPKAKSGSWRAPHGATAVDTEMSSYVLLAYAVKADIVGGKGILQWVAQQRNPNGGFSSTQDTVVALNAMSEFAKLAYSNNFNVHITAQLDAAPVYTFDIQQSNSLILQTREVAVFFNIETEVEDLTFDLTVTMIEETMNWLVVETCTRWLGEGESSAMAVEEIGIPSGFVVDPETITALPILKRTETQNKKIVLYFDEIGKADVCLTFRAQRTGLVAKSQPTAVRVYDYYEPGNQVTQFYQSKILKESSMCEVCVECENCV</sequence>
<evidence type="ECO:0000256" key="4">
    <source>
        <dbReference type="ARBA" id="ARBA00022900"/>
    </source>
</evidence>
<name>A0AAV4ATL3_9GAST</name>
<evidence type="ECO:0000313" key="11">
    <source>
        <dbReference type="Proteomes" id="UP000735302"/>
    </source>
</evidence>
<comment type="caution">
    <text evidence="10">The sequence shown here is derived from an EMBL/GenBank/DDBJ whole genome shotgun (WGS) entry which is preliminary data.</text>
</comment>
<dbReference type="Pfam" id="PF07677">
    <property type="entry name" value="A2M_recep"/>
    <property type="match status" value="1"/>
</dbReference>
<keyword evidence="6" id="KW-1015">Disulfide bond</keyword>